<name>A0A175VXK5_9PEZI</name>
<gene>
    <name evidence="1" type="ORF">MMYC01_207800</name>
</gene>
<sequence>MDLEVFQAELMHFQNVDDLAEIHCKHENYCEATQIQECFATEGHDCSMLTTIIGLLENLEHVEVTGGGLVTSDVPNRFGSLRRTAATARVGFRGHEAPDHIAPDLDWNDVHQLDFVPAHLMQSLEQDQSDPAAARFVDGLEVSLANLTTLSLMLKCKPGPRDFNDFSDEWLPDLLKLAPRLRHLSPMFDSTVNGEADN</sequence>
<dbReference type="VEuPathDB" id="FungiDB:MMYC01_207800"/>
<evidence type="ECO:0000313" key="1">
    <source>
        <dbReference type="EMBL" id="KXX75730.1"/>
    </source>
</evidence>
<dbReference type="EMBL" id="LCTW02000252">
    <property type="protein sequence ID" value="KXX75730.1"/>
    <property type="molecule type" value="Genomic_DNA"/>
</dbReference>
<accession>A0A175VXK5</accession>
<protein>
    <submittedName>
        <fullName evidence="1">Uncharacterized protein</fullName>
    </submittedName>
</protein>
<reference evidence="1 2" key="1">
    <citation type="journal article" date="2016" name="Genome Announc.">
        <title>Genome Sequence of Madurella mycetomatis mm55, Isolated from a Human Mycetoma Case in Sudan.</title>
        <authorList>
            <person name="Smit S."/>
            <person name="Derks M.F."/>
            <person name="Bervoets S."/>
            <person name="Fahal A."/>
            <person name="van Leeuwen W."/>
            <person name="van Belkum A."/>
            <person name="van de Sande W.W."/>
        </authorList>
    </citation>
    <scope>NUCLEOTIDE SEQUENCE [LARGE SCALE GENOMIC DNA]</scope>
    <source>
        <strain evidence="2">mm55</strain>
    </source>
</reference>
<keyword evidence="2" id="KW-1185">Reference proteome</keyword>
<proteinExistence type="predicted"/>
<dbReference type="Proteomes" id="UP000078237">
    <property type="component" value="Unassembled WGS sequence"/>
</dbReference>
<comment type="caution">
    <text evidence="1">The sequence shown here is derived from an EMBL/GenBank/DDBJ whole genome shotgun (WGS) entry which is preliminary data.</text>
</comment>
<evidence type="ECO:0000313" key="2">
    <source>
        <dbReference type="Proteomes" id="UP000078237"/>
    </source>
</evidence>
<dbReference type="AlphaFoldDB" id="A0A175VXK5"/>
<organism evidence="1 2">
    <name type="scientific">Madurella mycetomatis</name>
    <dbReference type="NCBI Taxonomy" id="100816"/>
    <lineage>
        <taxon>Eukaryota</taxon>
        <taxon>Fungi</taxon>
        <taxon>Dikarya</taxon>
        <taxon>Ascomycota</taxon>
        <taxon>Pezizomycotina</taxon>
        <taxon>Sordariomycetes</taxon>
        <taxon>Sordariomycetidae</taxon>
        <taxon>Sordariales</taxon>
        <taxon>Sordariales incertae sedis</taxon>
        <taxon>Madurella</taxon>
    </lineage>
</organism>